<gene>
    <name evidence="3" type="primary">UGT87AA1</name>
</gene>
<dbReference type="SUPFAM" id="SSF53756">
    <property type="entry name" value="UDP-Glycosyltransferase/glycogen phosphorylase"/>
    <property type="match status" value="1"/>
</dbReference>
<sequence>MASSNSITLQMVAIPYPGRGHINQMLNFCKSIAHKTPDFLITFILTEEWLGSLSAELDHGSASNIRFATIPDVLPSHKDRAKDMIGFIEAVFTKMEGPVERLLDRLEPPEPRVIVYDMFMKWVLGVARRRGVAAASFWPMSATFFTVLFYLESLRHNGQLAANPLDDEDGERRLTCIPGISSIRIADVPKLDGKSQIATEIHRVYSFATKPDYILIPSLYELESEAIDNLKNEIPTPIYTIGLTVPPVRAIHGDTNDHFSWLNAQPRASVLYISQGSFLSASDDQLDEFVAGIRDSGIRFFLVVTAKENCERFRERIGGGGNGLVVEWCDQLRVLLHPSVGGFWSHCGWNSTKEAALSGLPVLTCPIIFDQIVNSKQIVEDWRIGWRLKSSNGGLVKRDEISSVLKRFMDSECGKVGEMRRKAVEISEICRKAGSEFGSAELQIEAFIKDIAN</sequence>
<protein>
    <submittedName>
        <fullName evidence="3">Glycosyltransferase</fullName>
    </submittedName>
</protein>
<reference evidence="3" key="1">
    <citation type="journal article" date="2020" name="Org. Chem. Front.">
        <title>Discovery and characterization of four glycosyltransferases involved in anthraquinone glycoside biosynthesis in Rubia yunnanensis.</title>
        <authorList>
            <person name="Yi S."/>
            <person name="Kuang T."/>
            <person name="Miao Y."/>
            <person name="Xu Y."/>
            <person name="Wang Z."/>
            <person name="Dong L.-B."/>
            <person name="Tan N."/>
        </authorList>
    </citation>
    <scope>NUCLEOTIDE SEQUENCE</scope>
    <source>
        <strain evidence="3">RyUGT36</strain>
        <tissue evidence="3">Root</tissue>
    </source>
</reference>
<dbReference type="Pfam" id="PF00201">
    <property type="entry name" value="UDPGT"/>
    <property type="match status" value="1"/>
</dbReference>
<accession>A0A896ARU0</accession>
<dbReference type="GO" id="GO:0008194">
    <property type="term" value="F:UDP-glycosyltransferase activity"/>
    <property type="evidence" value="ECO:0007669"/>
    <property type="project" value="InterPro"/>
</dbReference>
<dbReference type="Gene3D" id="3.40.50.2000">
    <property type="entry name" value="Glycogen Phosphorylase B"/>
    <property type="match status" value="2"/>
</dbReference>
<dbReference type="CDD" id="cd03784">
    <property type="entry name" value="GT1_Gtf-like"/>
    <property type="match status" value="1"/>
</dbReference>
<dbReference type="PANTHER" id="PTHR11926:SF774">
    <property type="entry name" value="UDP-GLYCOSYLTRANSFERASE 85A1-RELATED"/>
    <property type="match status" value="1"/>
</dbReference>
<evidence type="ECO:0000256" key="1">
    <source>
        <dbReference type="ARBA" id="ARBA00009995"/>
    </source>
</evidence>
<proteinExistence type="evidence at transcript level"/>
<dbReference type="AlphaFoldDB" id="A0A896ARU0"/>
<dbReference type="EMBL" id="MT075707">
    <property type="protein sequence ID" value="QSB46691.1"/>
    <property type="molecule type" value="mRNA"/>
</dbReference>
<keyword evidence="2 3" id="KW-0808">Transferase</keyword>
<organism evidence="3">
    <name type="scientific">Rubia yunnanensis</name>
    <dbReference type="NCBI Taxonomy" id="1650721"/>
    <lineage>
        <taxon>Eukaryota</taxon>
        <taxon>Viridiplantae</taxon>
        <taxon>Streptophyta</taxon>
        <taxon>Embryophyta</taxon>
        <taxon>Tracheophyta</taxon>
        <taxon>Spermatophyta</taxon>
        <taxon>Magnoliopsida</taxon>
        <taxon>eudicotyledons</taxon>
        <taxon>Gunneridae</taxon>
        <taxon>Pentapetalae</taxon>
        <taxon>asterids</taxon>
        <taxon>lamiids</taxon>
        <taxon>Gentianales</taxon>
        <taxon>Rubiaceae</taxon>
        <taxon>Rubioideae</taxon>
        <taxon>Rubieae</taxon>
        <taxon>Rubia</taxon>
    </lineage>
</organism>
<comment type="similarity">
    <text evidence="1">Belongs to the UDP-glycosyltransferase family.</text>
</comment>
<dbReference type="InterPro" id="IPR002213">
    <property type="entry name" value="UDP_glucos_trans"/>
</dbReference>
<dbReference type="FunFam" id="3.40.50.2000:FF:000138">
    <property type="entry name" value="Glycosyltransferase"/>
    <property type="match status" value="1"/>
</dbReference>
<dbReference type="PANTHER" id="PTHR11926">
    <property type="entry name" value="GLUCOSYL/GLUCURONOSYL TRANSFERASES"/>
    <property type="match status" value="1"/>
</dbReference>
<evidence type="ECO:0000256" key="2">
    <source>
        <dbReference type="ARBA" id="ARBA00022679"/>
    </source>
</evidence>
<evidence type="ECO:0000313" key="3">
    <source>
        <dbReference type="EMBL" id="QSB46691.1"/>
    </source>
</evidence>
<name>A0A896ARU0_9GENT</name>